<proteinExistence type="predicted"/>
<keyword evidence="1" id="KW-0812">Transmembrane</keyword>
<evidence type="ECO:0000313" key="2">
    <source>
        <dbReference type="EMBL" id="EID52514.1"/>
    </source>
</evidence>
<keyword evidence="1" id="KW-0472">Membrane</keyword>
<gene>
    <name evidence="2" type="ORF">SacxiDRAFT_0232</name>
</gene>
<dbReference type="HOGENOM" id="CLU_095333_0_0_11"/>
<sequence length="255" mass="27758">MEDTSAWCHASPAWPRPERSLIVPHLVPEPSDDRHLVIEIPHLRATITRAIVMALETAVVPTLLFMLLLNLAGLVPGLLAVLGWSAFVIGLRGLMRRKVPHTLLLATGMLVARALFALVTSSAVVYVLQPVVGSLFMFLLFVGSAVLGRPITARLARDFVHLPAELFAHRRVQKVFVNVALMWGGSRLLDAAMTWGFLQWSIDAGLLSRGVFSGLLTALTIAVCAAHGWRRLRSLPDVTLRLARRPTPAPAATPA</sequence>
<keyword evidence="1" id="KW-1133">Transmembrane helix</keyword>
<feature type="transmembrane region" description="Helical" evidence="1">
    <location>
        <begin position="134"/>
        <end position="155"/>
    </location>
</feature>
<feature type="transmembrane region" description="Helical" evidence="1">
    <location>
        <begin position="175"/>
        <end position="198"/>
    </location>
</feature>
<dbReference type="RefSeq" id="WP_006236612.1">
    <property type="nucleotide sequence ID" value="NZ_JH636049.1"/>
</dbReference>
<feature type="transmembrane region" description="Helical" evidence="1">
    <location>
        <begin position="63"/>
        <end position="91"/>
    </location>
</feature>
<dbReference type="STRING" id="882086.SacxiDRAFT_0232"/>
<organism evidence="2 3">
    <name type="scientific">Saccharomonospora xinjiangensis XJ-54</name>
    <dbReference type="NCBI Taxonomy" id="882086"/>
    <lineage>
        <taxon>Bacteria</taxon>
        <taxon>Bacillati</taxon>
        <taxon>Actinomycetota</taxon>
        <taxon>Actinomycetes</taxon>
        <taxon>Pseudonocardiales</taxon>
        <taxon>Pseudonocardiaceae</taxon>
        <taxon>Saccharomonospora</taxon>
    </lineage>
</organism>
<feature type="transmembrane region" description="Helical" evidence="1">
    <location>
        <begin position="103"/>
        <end position="128"/>
    </location>
</feature>
<protein>
    <recommendedName>
        <fullName evidence="4">Intracellular septation protein A</fullName>
    </recommendedName>
</protein>
<dbReference type="EMBL" id="JH636049">
    <property type="protein sequence ID" value="EID52514.1"/>
    <property type="molecule type" value="Genomic_DNA"/>
</dbReference>
<keyword evidence="3" id="KW-1185">Reference proteome</keyword>
<evidence type="ECO:0000256" key="1">
    <source>
        <dbReference type="SAM" id="Phobius"/>
    </source>
</evidence>
<evidence type="ECO:0008006" key="4">
    <source>
        <dbReference type="Google" id="ProtNLM"/>
    </source>
</evidence>
<name>I0UXB1_9PSEU</name>
<accession>I0UXB1</accession>
<reference evidence="2 3" key="1">
    <citation type="submission" date="2012-01" db="EMBL/GenBank/DDBJ databases">
        <title>Improved High-Quality Draft sequence of Saccharomonospora xinjiangensis XJ-54.</title>
        <authorList>
            <consortium name="US DOE Joint Genome Institute"/>
            <person name="Lucas S."/>
            <person name="Han J."/>
            <person name="Lapidus A."/>
            <person name="Cheng J.-F."/>
            <person name="Goodwin L."/>
            <person name="Pitluck S."/>
            <person name="Peters L."/>
            <person name="Mikhailova N."/>
            <person name="Teshima H."/>
            <person name="Detter J.C."/>
            <person name="Han C."/>
            <person name="Tapia R."/>
            <person name="Land M."/>
            <person name="Hauser L."/>
            <person name="Kyrpides N."/>
            <person name="Ivanova N."/>
            <person name="Pagani I."/>
            <person name="Brambilla E.-M."/>
            <person name="Klenk H.-P."/>
            <person name="Woyke T."/>
        </authorList>
    </citation>
    <scope>NUCLEOTIDE SEQUENCE [LARGE SCALE GENOMIC DNA]</scope>
    <source>
        <strain evidence="2 3">XJ-54</strain>
    </source>
</reference>
<dbReference type="eggNOG" id="COG2917">
    <property type="taxonomic scope" value="Bacteria"/>
</dbReference>
<evidence type="ECO:0000313" key="3">
    <source>
        <dbReference type="Proteomes" id="UP000004691"/>
    </source>
</evidence>
<feature type="transmembrane region" description="Helical" evidence="1">
    <location>
        <begin position="210"/>
        <end position="229"/>
    </location>
</feature>
<dbReference type="AlphaFoldDB" id="I0UXB1"/>
<dbReference type="Proteomes" id="UP000004691">
    <property type="component" value="Unassembled WGS sequence"/>
</dbReference>